<dbReference type="AlphaFoldDB" id="A0AAF0J6U0"/>
<gene>
    <name evidence="3" type="ORF">MCUN1_002419</name>
</gene>
<evidence type="ECO:0000259" key="2">
    <source>
        <dbReference type="Pfam" id="PF09791"/>
    </source>
</evidence>
<evidence type="ECO:0000313" key="3">
    <source>
        <dbReference type="EMBL" id="WFD35563.1"/>
    </source>
</evidence>
<dbReference type="Proteomes" id="UP001219933">
    <property type="component" value="Chromosome 3"/>
</dbReference>
<dbReference type="InterPro" id="IPR039251">
    <property type="entry name" value="OXLD1"/>
</dbReference>
<dbReference type="PANTHER" id="PTHR21193">
    <property type="entry name" value="OXIDOREDUCTASE-LIKE DOMAIN-CONTAINING PROTEIN 1"/>
    <property type="match status" value="1"/>
</dbReference>
<organism evidence="3 4">
    <name type="scientific">Malassezia cuniculi</name>
    <dbReference type="NCBI Taxonomy" id="948313"/>
    <lineage>
        <taxon>Eukaryota</taxon>
        <taxon>Fungi</taxon>
        <taxon>Dikarya</taxon>
        <taxon>Basidiomycota</taxon>
        <taxon>Ustilaginomycotina</taxon>
        <taxon>Malasseziomycetes</taxon>
        <taxon>Malasseziales</taxon>
        <taxon>Malasseziaceae</taxon>
        <taxon>Malassezia</taxon>
    </lineage>
</organism>
<evidence type="ECO:0000256" key="1">
    <source>
        <dbReference type="SAM" id="MobiDB-lite"/>
    </source>
</evidence>
<proteinExistence type="predicted"/>
<sequence>MRGGSWQFLSELKSRRSVRREENEKPAPSEGGEPSAITVRGISVPVRPQPPGPEDCCMSGASLLTGCINCVHVLYTDELQEYREQMKPIREQLLALKPPVRPDEWDERLGVMPGSDEPEAPEDDGLDPSTRAFLELERKLNNNSKSS</sequence>
<feature type="domain" description="Oxidoreductase-like" evidence="2">
    <location>
        <begin position="38"/>
        <end position="89"/>
    </location>
</feature>
<feature type="region of interest" description="Disordered" evidence="1">
    <location>
        <begin position="1"/>
        <end position="53"/>
    </location>
</feature>
<dbReference type="PANTHER" id="PTHR21193:SF3">
    <property type="entry name" value="OXIDOREDUCTASE-LIKE DOMAIN-CONTAINING PROTEIN 1"/>
    <property type="match status" value="1"/>
</dbReference>
<dbReference type="InterPro" id="IPR019180">
    <property type="entry name" value="Oxidoreductase-like_N"/>
</dbReference>
<name>A0AAF0J6U0_9BASI</name>
<protein>
    <recommendedName>
        <fullName evidence="2">Oxidoreductase-like domain-containing protein</fullName>
    </recommendedName>
</protein>
<evidence type="ECO:0000313" key="4">
    <source>
        <dbReference type="Proteomes" id="UP001219933"/>
    </source>
</evidence>
<keyword evidence="4" id="KW-1185">Reference proteome</keyword>
<dbReference type="GO" id="GO:0005739">
    <property type="term" value="C:mitochondrion"/>
    <property type="evidence" value="ECO:0007669"/>
    <property type="project" value="TreeGrafter"/>
</dbReference>
<feature type="region of interest" description="Disordered" evidence="1">
    <location>
        <begin position="103"/>
        <end position="129"/>
    </location>
</feature>
<accession>A0AAF0J6U0</accession>
<dbReference type="Pfam" id="PF09791">
    <property type="entry name" value="Oxidored-like"/>
    <property type="match status" value="1"/>
</dbReference>
<feature type="compositionally biased region" description="Acidic residues" evidence="1">
    <location>
        <begin position="116"/>
        <end position="126"/>
    </location>
</feature>
<dbReference type="EMBL" id="CP119879">
    <property type="protein sequence ID" value="WFD35563.1"/>
    <property type="molecule type" value="Genomic_DNA"/>
</dbReference>
<reference evidence="3" key="1">
    <citation type="submission" date="2023-03" db="EMBL/GenBank/DDBJ databases">
        <title>Mating type loci evolution in Malassezia.</title>
        <authorList>
            <person name="Coelho M.A."/>
        </authorList>
    </citation>
    <scope>NUCLEOTIDE SEQUENCE</scope>
    <source>
        <strain evidence="3">CBS 11721</strain>
    </source>
</reference>